<proteinExistence type="predicted"/>
<dbReference type="EMBL" id="JAYMYS010000001">
    <property type="protein sequence ID" value="KAK7409957.1"/>
    <property type="molecule type" value="Genomic_DNA"/>
</dbReference>
<reference evidence="2 3" key="1">
    <citation type="submission" date="2024-01" db="EMBL/GenBank/DDBJ databases">
        <title>The genomes of 5 underutilized Papilionoideae crops provide insights into root nodulation and disease resistanc.</title>
        <authorList>
            <person name="Jiang F."/>
        </authorList>
    </citation>
    <scope>NUCLEOTIDE SEQUENCE [LARGE SCALE GENOMIC DNA]</scope>
    <source>
        <strain evidence="2">DUOXIRENSHENG_FW03</strain>
        <tissue evidence="2">Leaves</tissue>
    </source>
</reference>
<dbReference type="Proteomes" id="UP001386955">
    <property type="component" value="Unassembled WGS sequence"/>
</dbReference>
<accession>A0AAN9T0E3</accession>
<evidence type="ECO:0000313" key="3">
    <source>
        <dbReference type="Proteomes" id="UP001386955"/>
    </source>
</evidence>
<keyword evidence="1" id="KW-0472">Membrane</keyword>
<comment type="caution">
    <text evidence="2">The sequence shown here is derived from an EMBL/GenBank/DDBJ whole genome shotgun (WGS) entry which is preliminary data.</text>
</comment>
<sequence length="102" mass="11240">MRPEGVLRNEAKSEFMVWILVTAHSFSLPSLITLLSLSSLSKTLPFFHHHAFIAASPHHRPSLCLPFTKPSTAPPSLPCLRASVAHPLCHPSLSSFFFSSFS</sequence>
<keyword evidence="3" id="KW-1185">Reference proteome</keyword>
<evidence type="ECO:0000256" key="1">
    <source>
        <dbReference type="SAM" id="Phobius"/>
    </source>
</evidence>
<dbReference type="AlphaFoldDB" id="A0AAN9T0E3"/>
<keyword evidence="1" id="KW-0812">Transmembrane</keyword>
<name>A0AAN9T0E3_PSOTE</name>
<protein>
    <submittedName>
        <fullName evidence="2">Uncharacterized protein</fullName>
    </submittedName>
</protein>
<evidence type="ECO:0000313" key="2">
    <source>
        <dbReference type="EMBL" id="KAK7409957.1"/>
    </source>
</evidence>
<gene>
    <name evidence="2" type="ORF">VNO78_00384</name>
</gene>
<feature type="transmembrane region" description="Helical" evidence="1">
    <location>
        <begin position="15"/>
        <end position="37"/>
    </location>
</feature>
<keyword evidence="1" id="KW-1133">Transmembrane helix</keyword>
<organism evidence="2 3">
    <name type="scientific">Psophocarpus tetragonolobus</name>
    <name type="common">Winged bean</name>
    <name type="synonym">Dolichos tetragonolobus</name>
    <dbReference type="NCBI Taxonomy" id="3891"/>
    <lineage>
        <taxon>Eukaryota</taxon>
        <taxon>Viridiplantae</taxon>
        <taxon>Streptophyta</taxon>
        <taxon>Embryophyta</taxon>
        <taxon>Tracheophyta</taxon>
        <taxon>Spermatophyta</taxon>
        <taxon>Magnoliopsida</taxon>
        <taxon>eudicotyledons</taxon>
        <taxon>Gunneridae</taxon>
        <taxon>Pentapetalae</taxon>
        <taxon>rosids</taxon>
        <taxon>fabids</taxon>
        <taxon>Fabales</taxon>
        <taxon>Fabaceae</taxon>
        <taxon>Papilionoideae</taxon>
        <taxon>50 kb inversion clade</taxon>
        <taxon>NPAAA clade</taxon>
        <taxon>indigoferoid/millettioid clade</taxon>
        <taxon>Phaseoleae</taxon>
        <taxon>Psophocarpus</taxon>
    </lineage>
</organism>